<dbReference type="EC" id="4.2.99.18" evidence="6"/>
<evidence type="ECO:0000256" key="9">
    <source>
        <dbReference type="ARBA" id="ARBA00022763"/>
    </source>
</evidence>
<dbReference type="InterPro" id="IPR020629">
    <property type="entry name" value="FPG_Glyclase"/>
</dbReference>
<evidence type="ECO:0000256" key="1">
    <source>
        <dbReference type="ARBA" id="ARBA00001668"/>
    </source>
</evidence>
<evidence type="ECO:0000256" key="18">
    <source>
        <dbReference type="ARBA" id="ARBA00030638"/>
    </source>
</evidence>
<dbReference type="InterPro" id="IPR015886">
    <property type="entry name" value="H2TH_FPG"/>
</dbReference>
<dbReference type="AlphaFoldDB" id="A0A2K0A7F6"/>
<dbReference type="NCBIfam" id="NF002211">
    <property type="entry name" value="PRK01103.1"/>
    <property type="match status" value="1"/>
</dbReference>
<evidence type="ECO:0000256" key="2">
    <source>
        <dbReference type="ARBA" id="ARBA00001947"/>
    </source>
</evidence>
<organism evidence="23 24">
    <name type="scientific">Staphylococcus haemolyticus</name>
    <dbReference type="NCBI Taxonomy" id="1283"/>
    <lineage>
        <taxon>Bacteria</taxon>
        <taxon>Bacillati</taxon>
        <taxon>Bacillota</taxon>
        <taxon>Bacilli</taxon>
        <taxon>Bacillales</taxon>
        <taxon>Staphylococcaceae</taxon>
        <taxon>Staphylococcus</taxon>
    </lineage>
</organism>
<dbReference type="Gene3D" id="3.20.190.10">
    <property type="entry name" value="MutM-like, N-terminal"/>
    <property type="match status" value="1"/>
</dbReference>
<evidence type="ECO:0000313" key="24">
    <source>
        <dbReference type="Proteomes" id="UP000053523"/>
    </source>
</evidence>
<dbReference type="GO" id="GO:0008270">
    <property type="term" value="F:zinc ion binding"/>
    <property type="evidence" value="ECO:0007669"/>
    <property type="project" value="UniProtKB-KW"/>
</dbReference>
<keyword evidence="8" id="KW-0479">Metal-binding</keyword>
<evidence type="ECO:0000256" key="17">
    <source>
        <dbReference type="ARBA" id="ARBA00023295"/>
    </source>
</evidence>
<evidence type="ECO:0000259" key="22">
    <source>
        <dbReference type="PROSITE" id="PS51068"/>
    </source>
</evidence>
<dbReference type="InterPro" id="IPR010663">
    <property type="entry name" value="Znf_FPG/IleRS"/>
</dbReference>
<dbReference type="EMBL" id="LORN02000015">
    <property type="protein sequence ID" value="PNN20950.1"/>
    <property type="molecule type" value="Genomic_DNA"/>
</dbReference>
<keyword evidence="15 23" id="KW-0456">Lyase</keyword>
<dbReference type="SUPFAM" id="SSF57716">
    <property type="entry name" value="Glucocorticoid receptor-like (DNA-binding domain)"/>
    <property type="match status" value="1"/>
</dbReference>
<evidence type="ECO:0000256" key="12">
    <source>
        <dbReference type="ARBA" id="ARBA00022833"/>
    </source>
</evidence>
<evidence type="ECO:0000256" key="4">
    <source>
        <dbReference type="ARBA" id="ARBA00011245"/>
    </source>
</evidence>
<dbReference type="Pfam" id="PF06831">
    <property type="entry name" value="H2TH"/>
    <property type="match status" value="1"/>
</dbReference>
<dbReference type="SUPFAM" id="SSF46946">
    <property type="entry name" value="S13-like H2TH domain"/>
    <property type="match status" value="1"/>
</dbReference>
<comment type="cofactor">
    <cofactor evidence="2">
        <name>Zn(2+)</name>
        <dbReference type="ChEBI" id="CHEBI:29105"/>
    </cofactor>
</comment>
<keyword evidence="9" id="KW-0227">DNA damage</keyword>
<dbReference type="EC" id="3.2.2.23" evidence="5"/>
<evidence type="ECO:0000256" key="7">
    <source>
        <dbReference type="ARBA" id="ARBA00016240"/>
    </source>
</evidence>
<evidence type="ECO:0000256" key="11">
    <source>
        <dbReference type="ARBA" id="ARBA00022801"/>
    </source>
</evidence>
<keyword evidence="12" id="KW-0862">Zinc</keyword>
<dbReference type="PANTHER" id="PTHR22993">
    <property type="entry name" value="FORMAMIDOPYRIMIDINE-DNA GLYCOSYLASE"/>
    <property type="match status" value="1"/>
</dbReference>
<evidence type="ECO:0000256" key="10">
    <source>
        <dbReference type="ARBA" id="ARBA00022771"/>
    </source>
</evidence>
<dbReference type="PROSITE" id="PS51066">
    <property type="entry name" value="ZF_FPG_2"/>
    <property type="match status" value="1"/>
</dbReference>
<dbReference type="InterPro" id="IPR000214">
    <property type="entry name" value="Znf_DNA_glyclase/AP_lyase"/>
</dbReference>
<evidence type="ECO:0000256" key="20">
    <source>
        <dbReference type="PROSITE-ProRule" id="PRU00391"/>
    </source>
</evidence>
<keyword evidence="11" id="KW-0378">Hydrolase</keyword>
<dbReference type="PROSITE" id="PS51068">
    <property type="entry name" value="FPG_CAT"/>
    <property type="match status" value="1"/>
</dbReference>
<evidence type="ECO:0000256" key="14">
    <source>
        <dbReference type="ARBA" id="ARBA00023204"/>
    </source>
</evidence>
<dbReference type="GO" id="GO:0006284">
    <property type="term" value="P:base-excision repair"/>
    <property type="evidence" value="ECO:0007669"/>
    <property type="project" value="InterPro"/>
</dbReference>
<dbReference type="SMART" id="SM00898">
    <property type="entry name" value="Fapy_DNA_glyco"/>
    <property type="match status" value="1"/>
</dbReference>
<comment type="catalytic activity">
    <reaction evidence="1">
        <text>Hydrolysis of DNA containing ring-opened 7-methylguanine residues, releasing 2,6-diamino-4-hydroxy-5-(N-methyl)formamidopyrimidine.</text>
        <dbReference type="EC" id="3.2.2.23"/>
    </reaction>
</comment>
<feature type="domain" description="FPG-type" evidence="21">
    <location>
        <begin position="258"/>
        <end position="290"/>
    </location>
</feature>
<dbReference type="InterPro" id="IPR010979">
    <property type="entry name" value="Ribosomal_uS13-like_H2TH"/>
</dbReference>
<proteinExistence type="inferred from homology"/>
<evidence type="ECO:0000256" key="15">
    <source>
        <dbReference type="ARBA" id="ARBA00023239"/>
    </source>
</evidence>
<evidence type="ECO:0000256" key="8">
    <source>
        <dbReference type="ARBA" id="ARBA00022723"/>
    </source>
</evidence>
<evidence type="ECO:0000256" key="3">
    <source>
        <dbReference type="ARBA" id="ARBA00009409"/>
    </source>
</evidence>
<dbReference type="GO" id="GO:0003684">
    <property type="term" value="F:damaged DNA binding"/>
    <property type="evidence" value="ECO:0007669"/>
    <property type="project" value="InterPro"/>
</dbReference>
<keyword evidence="14" id="KW-0234">DNA repair</keyword>
<keyword evidence="13" id="KW-0238">DNA-binding</keyword>
<dbReference type="GO" id="GO:0140078">
    <property type="term" value="F:class I DNA-(apurinic or apyrimidinic site) endonuclease activity"/>
    <property type="evidence" value="ECO:0007669"/>
    <property type="project" value="UniProtKB-EC"/>
</dbReference>
<name>A0A2K0A7F6_STAHA</name>
<dbReference type="Gene3D" id="1.10.8.50">
    <property type="match status" value="1"/>
</dbReference>
<dbReference type="InterPro" id="IPR015887">
    <property type="entry name" value="DNA_glyclase_Znf_dom_DNA_BS"/>
</dbReference>
<evidence type="ECO:0000256" key="6">
    <source>
        <dbReference type="ARBA" id="ARBA00012720"/>
    </source>
</evidence>
<dbReference type="FunFam" id="1.10.8.50:FF:000003">
    <property type="entry name" value="Formamidopyrimidine-DNA glycosylase"/>
    <property type="match status" value="1"/>
</dbReference>
<dbReference type="GO" id="GO:0034039">
    <property type="term" value="F:8-oxo-7,8-dihydroguanine DNA N-glycosylase activity"/>
    <property type="evidence" value="ECO:0007669"/>
    <property type="project" value="TreeGrafter"/>
</dbReference>
<keyword evidence="17" id="KW-0326">Glycosidase</keyword>
<comment type="similarity">
    <text evidence="3">Belongs to the FPG family.</text>
</comment>
<dbReference type="SUPFAM" id="SSF81624">
    <property type="entry name" value="N-terminal domain of MutM-like DNA repair proteins"/>
    <property type="match status" value="1"/>
</dbReference>
<gene>
    <name evidence="23" type="ORF">AL503_009360</name>
</gene>
<evidence type="ECO:0000256" key="13">
    <source>
        <dbReference type="ARBA" id="ARBA00023125"/>
    </source>
</evidence>
<dbReference type="PROSITE" id="PS01242">
    <property type="entry name" value="ZF_FPG_1"/>
    <property type="match status" value="1"/>
</dbReference>
<evidence type="ECO:0000259" key="21">
    <source>
        <dbReference type="PROSITE" id="PS51066"/>
    </source>
</evidence>
<comment type="subunit">
    <text evidence="4">Monomer.</text>
</comment>
<comment type="catalytic activity">
    <reaction evidence="19">
        <text>2'-deoxyribonucleotide-(2'-deoxyribose 5'-phosphate)-2'-deoxyribonucleotide-DNA = a 3'-end 2'-deoxyribonucleotide-(2,3-dehydro-2,3-deoxyribose 5'-phosphate)-DNA + a 5'-end 5'-phospho-2'-deoxyribonucleoside-DNA + H(+)</text>
        <dbReference type="Rhea" id="RHEA:66592"/>
        <dbReference type="Rhea" id="RHEA-COMP:13180"/>
        <dbReference type="Rhea" id="RHEA-COMP:16897"/>
        <dbReference type="Rhea" id="RHEA-COMP:17067"/>
        <dbReference type="ChEBI" id="CHEBI:15378"/>
        <dbReference type="ChEBI" id="CHEBI:136412"/>
        <dbReference type="ChEBI" id="CHEBI:157695"/>
        <dbReference type="ChEBI" id="CHEBI:167181"/>
        <dbReference type="EC" id="4.2.99.18"/>
    </reaction>
</comment>
<sequence length="290" mass="33455">MPELPEVEHVKRGIEPYILNATIKSVTFSNKVIEGKQQGKETIIKGINLDGFRLNSESFKIKSVDRRSKYIVFTIEKNNNQRIILSHLGMAGGFFIVDKLSDISTPNYRKHWHVVFHLDNGQQLVYSDIRRFGELRNLATYNDYPAFLEIAPEPFDDNALNYFLDRIKLKKYQNKPIKQMLLDHKMIAGCGNIYACEALFRAGVLPERKVKDVSNQERQMLFYYVQEVLNEGINNGGTSISDYRHADGKTGEMQLHLNVYKQNICKICGHDIEQKVIASRNSHFCPHCQK</sequence>
<comment type="caution">
    <text evidence="23">The sequence shown here is derived from an EMBL/GenBank/DDBJ whole genome shotgun (WGS) entry which is preliminary data.</text>
</comment>
<feature type="domain" description="Formamidopyrimidine-DNA glycosylase catalytic" evidence="22">
    <location>
        <begin position="2"/>
        <end position="133"/>
    </location>
</feature>
<dbReference type="CDD" id="cd08966">
    <property type="entry name" value="EcFpg-like_N"/>
    <property type="match status" value="1"/>
</dbReference>
<dbReference type="Pfam" id="PF06827">
    <property type="entry name" value="zf-FPG_IleRS"/>
    <property type="match status" value="1"/>
</dbReference>
<dbReference type="Pfam" id="PF01149">
    <property type="entry name" value="Fapy_DNA_glyco"/>
    <property type="match status" value="1"/>
</dbReference>
<dbReference type="SMART" id="SM01232">
    <property type="entry name" value="H2TH"/>
    <property type="match status" value="1"/>
</dbReference>
<dbReference type="InterPro" id="IPR035937">
    <property type="entry name" value="FPG_N"/>
</dbReference>
<evidence type="ECO:0000256" key="16">
    <source>
        <dbReference type="ARBA" id="ARBA00023268"/>
    </source>
</evidence>
<accession>A0A2K0A7F6</accession>
<dbReference type="NCBIfam" id="TIGR00577">
    <property type="entry name" value="fpg"/>
    <property type="match status" value="1"/>
</dbReference>
<protein>
    <recommendedName>
        <fullName evidence="7">Formamidopyrimidine-DNA glycosylase</fullName>
        <ecNumber evidence="5">3.2.2.23</ecNumber>
        <ecNumber evidence="6">4.2.99.18</ecNumber>
    </recommendedName>
    <alternativeName>
        <fullName evidence="18">DNA-(apurinic or apyrimidinic site) lyase MutM</fullName>
    </alternativeName>
</protein>
<evidence type="ECO:0000256" key="5">
    <source>
        <dbReference type="ARBA" id="ARBA00012024"/>
    </source>
</evidence>
<dbReference type="Proteomes" id="UP000053523">
    <property type="component" value="Unassembled WGS sequence"/>
</dbReference>
<keyword evidence="10 20" id="KW-0863">Zinc-finger</keyword>
<evidence type="ECO:0000313" key="23">
    <source>
        <dbReference type="EMBL" id="PNN20950.1"/>
    </source>
</evidence>
<dbReference type="GO" id="GO:0003690">
    <property type="term" value="F:double-stranded DNA binding"/>
    <property type="evidence" value="ECO:0007669"/>
    <property type="project" value="UniProtKB-ARBA"/>
</dbReference>
<dbReference type="RefSeq" id="WP_037551024.1">
    <property type="nucleotide sequence ID" value="NZ_CAJCGD010000001.1"/>
</dbReference>
<keyword evidence="16" id="KW-0511">Multifunctional enzyme</keyword>
<dbReference type="InterPro" id="IPR012319">
    <property type="entry name" value="FPG_cat"/>
</dbReference>
<reference evidence="23 24" key="1">
    <citation type="submission" date="2017-12" db="EMBL/GenBank/DDBJ databases">
        <title>FDA dAtabase for Regulatory Grade micrObial Sequences (FDA-ARGOS): Supporting development and validation of Infectious Disease Dx tests.</title>
        <authorList>
            <person name="Hoffmann M."/>
            <person name="Allard M."/>
            <person name="Evans P."/>
            <person name="Brown E."/>
            <person name="Tallon L."/>
            <person name="Sadzewicz L."/>
            <person name="Sengamalay N."/>
            <person name="Ott S."/>
            <person name="Godinez A."/>
            <person name="Nagaraj S."/>
            <person name="Vavikolanu K."/>
            <person name="Aluvathingal J."/>
            <person name="Nadendla S."/>
            <person name="Sichtig H."/>
        </authorList>
    </citation>
    <scope>NUCLEOTIDE SEQUENCE [LARGE SCALE GENOMIC DNA]</scope>
    <source>
        <strain evidence="23 24">FDAARGOS_148</strain>
    </source>
</reference>
<dbReference type="PANTHER" id="PTHR22993:SF9">
    <property type="entry name" value="FORMAMIDOPYRIMIDINE-DNA GLYCOSYLASE"/>
    <property type="match status" value="1"/>
</dbReference>
<evidence type="ECO:0000256" key="19">
    <source>
        <dbReference type="ARBA" id="ARBA00044632"/>
    </source>
</evidence>